<accession>A0ABW0ELN4</accession>
<dbReference type="NCBIfam" id="NF005907">
    <property type="entry name" value="PRK07883.1-5"/>
    <property type="match status" value="1"/>
</dbReference>
<comment type="caution">
    <text evidence="2">The sequence shown here is derived from an EMBL/GenBank/DDBJ whole genome shotgun (WGS) entry which is preliminary data.</text>
</comment>
<dbReference type="NCBIfam" id="TIGR00573">
    <property type="entry name" value="dnaq"/>
    <property type="match status" value="1"/>
</dbReference>
<proteinExistence type="predicted"/>
<dbReference type="InterPro" id="IPR013520">
    <property type="entry name" value="Ribonucl_H"/>
</dbReference>
<dbReference type="GO" id="GO:0004527">
    <property type="term" value="F:exonuclease activity"/>
    <property type="evidence" value="ECO:0007669"/>
    <property type="project" value="UniProtKB-KW"/>
</dbReference>
<dbReference type="RefSeq" id="WP_378246849.1">
    <property type="nucleotide sequence ID" value="NZ_JBHSKF010000004.1"/>
</dbReference>
<dbReference type="SMART" id="SM00479">
    <property type="entry name" value="EXOIII"/>
    <property type="match status" value="1"/>
</dbReference>
<dbReference type="Pfam" id="PF01541">
    <property type="entry name" value="GIY-YIG"/>
    <property type="match status" value="1"/>
</dbReference>
<dbReference type="Gene3D" id="3.30.420.10">
    <property type="entry name" value="Ribonuclease H-like superfamily/Ribonuclease H"/>
    <property type="match status" value="1"/>
</dbReference>
<dbReference type="InterPro" id="IPR035901">
    <property type="entry name" value="GIY-YIG_endonuc_sf"/>
</dbReference>
<dbReference type="EMBL" id="JBHSKF010000004">
    <property type="protein sequence ID" value="MFC5287666.1"/>
    <property type="molecule type" value="Genomic_DNA"/>
</dbReference>
<dbReference type="SUPFAM" id="SSF53098">
    <property type="entry name" value="Ribonuclease H-like"/>
    <property type="match status" value="1"/>
</dbReference>
<keyword evidence="3" id="KW-1185">Reference proteome</keyword>
<feature type="domain" description="GIY-YIG" evidence="1">
    <location>
        <begin position="218"/>
        <end position="296"/>
    </location>
</feature>
<keyword evidence="2" id="KW-0269">Exonuclease</keyword>
<dbReference type="InterPro" id="IPR036397">
    <property type="entry name" value="RNaseH_sf"/>
</dbReference>
<organism evidence="2 3">
    <name type="scientific">Actinokineospora guangxiensis</name>
    <dbReference type="NCBI Taxonomy" id="1490288"/>
    <lineage>
        <taxon>Bacteria</taxon>
        <taxon>Bacillati</taxon>
        <taxon>Actinomycetota</taxon>
        <taxon>Actinomycetes</taxon>
        <taxon>Pseudonocardiales</taxon>
        <taxon>Pseudonocardiaceae</taxon>
        <taxon>Actinokineospora</taxon>
    </lineage>
</organism>
<dbReference type="PROSITE" id="PS50164">
    <property type="entry name" value="GIY_YIG"/>
    <property type="match status" value="1"/>
</dbReference>
<dbReference type="InterPro" id="IPR000305">
    <property type="entry name" value="GIY-YIG_endonuc"/>
</dbReference>
<name>A0ABW0ELN4_9PSEU</name>
<protein>
    <submittedName>
        <fullName evidence="2">DEDD exonuclease domain-containing protein</fullName>
    </submittedName>
</protein>
<evidence type="ECO:0000259" key="1">
    <source>
        <dbReference type="PROSITE" id="PS50164"/>
    </source>
</evidence>
<gene>
    <name evidence="2" type="ORF">ACFPM7_11450</name>
</gene>
<dbReference type="Proteomes" id="UP001596157">
    <property type="component" value="Unassembled WGS sequence"/>
</dbReference>
<keyword evidence="2" id="KW-0378">Hydrolase</keyword>
<dbReference type="InterPro" id="IPR012337">
    <property type="entry name" value="RNaseH-like_sf"/>
</dbReference>
<keyword evidence="2" id="KW-0540">Nuclease</keyword>
<dbReference type="PANTHER" id="PTHR30562">
    <property type="entry name" value="UVRC/OXIDOREDUCTASE"/>
    <property type="match status" value="1"/>
</dbReference>
<dbReference type="SUPFAM" id="SSF82771">
    <property type="entry name" value="GIY-YIG endonuclease"/>
    <property type="match status" value="1"/>
</dbReference>
<dbReference type="NCBIfam" id="NF005905">
    <property type="entry name" value="PRK07883.1-3"/>
    <property type="match status" value="1"/>
</dbReference>
<evidence type="ECO:0000313" key="3">
    <source>
        <dbReference type="Proteomes" id="UP001596157"/>
    </source>
</evidence>
<dbReference type="SMART" id="SM00465">
    <property type="entry name" value="GIYc"/>
    <property type="match status" value="1"/>
</dbReference>
<reference evidence="3" key="1">
    <citation type="journal article" date="2019" name="Int. J. Syst. Evol. Microbiol.">
        <title>The Global Catalogue of Microorganisms (GCM) 10K type strain sequencing project: providing services to taxonomists for standard genome sequencing and annotation.</title>
        <authorList>
            <consortium name="The Broad Institute Genomics Platform"/>
            <consortium name="The Broad Institute Genome Sequencing Center for Infectious Disease"/>
            <person name="Wu L."/>
            <person name="Ma J."/>
        </authorList>
    </citation>
    <scope>NUCLEOTIDE SEQUENCE [LARGE SCALE GENOMIC DNA]</scope>
    <source>
        <strain evidence="3">CCUG 59778</strain>
    </source>
</reference>
<dbReference type="InterPro" id="IPR050066">
    <property type="entry name" value="UvrABC_protein_C"/>
</dbReference>
<dbReference type="Pfam" id="PF00929">
    <property type="entry name" value="RNase_T"/>
    <property type="match status" value="1"/>
</dbReference>
<sequence>MTGQLTFDELGTPLRETTFVVFDLETTGGSHEADAITEFGAVKVRGGRVLGEFATLVDPERGIPPEVVALTGITEVMVSAAPRLSEVLPAFLEFAAGSVLVAHNAGFDVGFVRSACARLGYAWPKPTVVCTVKLGRRVLSREEAPSCRLSALAALFRAETVPIHRALADARATVDVLHGLLERVGSLGVQSLEELIGYLPEVTDTQRRKRTLAEDLPNEPGVYLFRGPSEEVLYVGTASDLRRRVRQYFTAGETRRRLREMVALAVRVDHVVCAHSLEAEVRELRLIGAHKPAYNRRSKNPHNAWWVALTDEPFPRLSLVRTPREGALGPLRSRTLAEDAMHALTQATGIRPCSVRIPARAPSATPCALAELDRCKAPCAGLQTAAEYSPSVEDLTNLVAGAHTTALHTLETRILDLSTARRYEEARTTRDRMSTLIRSLDRAQRLSSLARIAELIAARPDGTGGWEFAVIRHGRLASAGTAPRGVPPMPVVDALVASAETVFPTTAPLYGAPPEETATILRWLNRPGTRLVRTTTPWSEPAHAAATWHPWLERADHARTRQYTQD</sequence>
<dbReference type="InterPro" id="IPR047296">
    <property type="entry name" value="GIY-YIG_UvrC_Cho"/>
</dbReference>
<dbReference type="PANTHER" id="PTHR30562:SF1">
    <property type="entry name" value="UVRABC SYSTEM PROTEIN C"/>
    <property type="match status" value="1"/>
</dbReference>
<dbReference type="InterPro" id="IPR006054">
    <property type="entry name" value="DnaQ"/>
</dbReference>
<dbReference type="Gene3D" id="3.40.1440.10">
    <property type="entry name" value="GIY-YIG endonuclease"/>
    <property type="match status" value="1"/>
</dbReference>
<dbReference type="CDD" id="cd06127">
    <property type="entry name" value="DEDDh"/>
    <property type="match status" value="1"/>
</dbReference>
<evidence type="ECO:0000313" key="2">
    <source>
        <dbReference type="EMBL" id="MFC5287666.1"/>
    </source>
</evidence>
<dbReference type="CDD" id="cd10434">
    <property type="entry name" value="GIY-YIG_UvrC_Cho"/>
    <property type="match status" value="1"/>
</dbReference>